<dbReference type="PROSITE" id="PS01228">
    <property type="entry name" value="COF_1"/>
    <property type="match status" value="1"/>
</dbReference>
<sequence length="277" mass="29168">MTTRRIAFLDVDGTILLHGSIVAESTIDAVRTARQAGHLVFLATGRSAADIHPTVRGIGFDGAITNGGAYAVVGETTVVADPMPRAAVDELTALFDSHRMHYVLQADAGLFAPEPVRVRLAEVTRRVRAMNPQAAAAADDDTADRIRDIALADRDAIAKAVFLSEAHDSVERLRRDLGDRYHVIPGSIPMPGSNGEIGMPGVTKGAAIRSVLDHVGMHTDTALGVGDSWNDVEMFEVCGTGVAMGNAPDALKALADDVTTSVSADGVANAFRRHGLI</sequence>
<evidence type="ECO:0000313" key="1">
    <source>
        <dbReference type="EMBL" id="MDZ8160995.1"/>
    </source>
</evidence>
<dbReference type="EMBL" id="JAWJYN010000001">
    <property type="protein sequence ID" value="MDZ8160995.1"/>
    <property type="molecule type" value="Genomic_DNA"/>
</dbReference>
<dbReference type="GO" id="GO:0016787">
    <property type="term" value="F:hydrolase activity"/>
    <property type="evidence" value="ECO:0007669"/>
    <property type="project" value="UniProtKB-KW"/>
</dbReference>
<keyword evidence="1" id="KW-0378">Hydrolase</keyword>
<dbReference type="SUPFAM" id="SSF56784">
    <property type="entry name" value="HAD-like"/>
    <property type="match status" value="1"/>
</dbReference>
<reference evidence="1 2" key="1">
    <citation type="submission" date="2023-10" db="EMBL/GenBank/DDBJ databases">
        <title>Microbacterium xanthum sp. nov., isolated from seaweed.</title>
        <authorList>
            <person name="Lee S.D."/>
        </authorList>
    </citation>
    <scope>NUCLEOTIDE SEQUENCE [LARGE SCALE GENOMIC DNA]</scope>
    <source>
        <strain evidence="1 2">KCTC 19124</strain>
    </source>
</reference>
<accession>A0ABU5N4N8</accession>
<keyword evidence="2" id="KW-1185">Reference proteome</keyword>
<dbReference type="EC" id="3.1.3.-" evidence="1"/>
<gene>
    <name evidence="1" type="ORF">R2Q92_04050</name>
</gene>
<protein>
    <submittedName>
        <fullName evidence="1">HAD family hydrolase</fullName>
        <ecNumber evidence="1">3.1.3.-</ecNumber>
    </submittedName>
</protein>
<dbReference type="Proteomes" id="UP001291912">
    <property type="component" value="Unassembled WGS sequence"/>
</dbReference>
<dbReference type="Gene3D" id="3.40.50.1000">
    <property type="entry name" value="HAD superfamily/HAD-like"/>
    <property type="match status" value="1"/>
</dbReference>
<dbReference type="RefSeq" id="WP_194423661.1">
    <property type="nucleotide sequence ID" value="NZ_BAAAPT010000001.1"/>
</dbReference>
<dbReference type="InterPro" id="IPR000150">
    <property type="entry name" value="Cof"/>
</dbReference>
<dbReference type="InterPro" id="IPR006379">
    <property type="entry name" value="HAD-SF_hydro_IIB"/>
</dbReference>
<dbReference type="Pfam" id="PF08282">
    <property type="entry name" value="Hydrolase_3"/>
    <property type="match status" value="1"/>
</dbReference>
<proteinExistence type="predicted"/>
<dbReference type="NCBIfam" id="TIGR00099">
    <property type="entry name" value="Cof-subfamily"/>
    <property type="match status" value="1"/>
</dbReference>
<dbReference type="InterPro" id="IPR036412">
    <property type="entry name" value="HAD-like_sf"/>
</dbReference>
<organism evidence="1 2">
    <name type="scientific">Microbacterium aquimaris</name>
    <dbReference type="NCBI Taxonomy" id="459816"/>
    <lineage>
        <taxon>Bacteria</taxon>
        <taxon>Bacillati</taxon>
        <taxon>Actinomycetota</taxon>
        <taxon>Actinomycetes</taxon>
        <taxon>Micrococcales</taxon>
        <taxon>Microbacteriaceae</taxon>
        <taxon>Microbacterium</taxon>
    </lineage>
</organism>
<evidence type="ECO:0000313" key="2">
    <source>
        <dbReference type="Proteomes" id="UP001291912"/>
    </source>
</evidence>
<dbReference type="InterPro" id="IPR023214">
    <property type="entry name" value="HAD_sf"/>
</dbReference>
<dbReference type="Gene3D" id="3.30.1240.10">
    <property type="match status" value="1"/>
</dbReference>
<dbReference type="PANTHER" id="PTHR10000:SF25">
    <property type="entry name" value="PHOSPHATASE YKRA-RELATED"/>
    <property type="match status" value="1"/>
</dbReference>
<dbReference type="NCBIfam" id="TIGR01484">
    <property type="entry name" value="HAD-SF-IIB"/>
    <property type="match status" value="1"/>
</dbReference>
<dbReference type="PANTHER" id="PTHR10000">
    <property type="entry name" value="PHOSPHOSERINE PHOSPHATASE"/>
    <property type="match status" value="1"/>
</dbReference>
<name>A0ABU5N4N8_9MICO</name>
<comment type="caution">
    <text evidence="1">The sequence shown here is derived from an EMBL/GenBank/DDBJ whole genome shotgun (WGS) entry which is preliminary data.</text>
</comment>